<dbReference type="SUPFAM" id="SSF53474">
    <property type="entry name" value="alpha/beta-Hydrolases"/>
    <property type="match status" value="1"/>
</dbReference>
<dbReference type="PRINTS" id="PR00412">
    <property type="entry name" value="EPOXHYDRLASE"/>
</dbReference>
<proteinExistence type="inferred from homology"/>
<sequence length="373" mass="42661">MSRHTSPAGAECGSACAVMREWWQRVVLLLCVPLLAVYLHIPQPPLSHALHTWHSSGRFFSFRGNEIFYRESLGAVGSSDVVLLLHGFPTSSYDWHKIWEPLSQRFNRVIALDFLGFGFSDKPRPHRYSVFEQAGVVEALIWHLGLSEQKINLLSHDYGDTVALELLYRRDDVFLHRLLTFSEIDQPTILLAVLTHRSDNNRTGHVAISSLCLSNGGIFPETHYPRFLQKVLKDSGFISPLITRLINFYLFSKGIGDVFGPYTQPTEAELWDMWTGIRFNDGNLVMDSILQYINQRLKHRERWVGALTSTLTPLHMIYGPLDPVNPSPLFIHLYQKLVPRSTITVLDEHISHYPQLEDPMGFANAYLNFINSF</sequence>
<organism evidence="9 10">
    <name type="scientific">Ameiurus melas</name>
    <name type="common">Black bullhead</name>
    <name type="synonym">Silurus melas</name>
    <dbReference type="NCBI Taxonomy" id="219545"/>
    <lineage>
        <taxon>Eukaryota</taxon>
        <taxon>Metazoa</taxon>
        <taxon>Chordata</taxon>
        <taxon>Craniata</taxon>
        <taxon>Vertebrata</taxon>
        <taxon>Euteleostomi</taxon>
        <taxon>Actinopterygii</taxon>
        <taxon>Neopterygii</taxon>
        <taxon>Teleostei</taxon>
        <taxon>Ostariophysi</taxon>
        <taxon>Siluriformes</taxon>
        <taxon>Ictaluridae</taxon>
        <taxon>Ameiurus</taxon>
    </lineage>
</organism>
<dbReference type="InterPro" id="IPR029058">
    <property type="entry name" value="AB_hydrolase_fold"/>
</dbReference>
<keyword evidence="6" id="KW-1133">Transmembrane helix</keyword>
<feature type="domain" description="AB hydrolase-1" evidence="8">
    <location>
        <begin position="81"/>
        <end position="171"/>
    </location>
</feature>
<evidence type="ECO:0000256" key="6">
    <source>
        <dbReference type="ARBA" id="ARBA00022989"/>
    </source>
</evidence>
<dbReference type="Pfam" id="PF00561">
    <property type="entry name" value="Abhydrolase_1"/>
    <property type="match status" value="1"/>
</dbReference>
<dbReference type="GO" id="GO:0046464">
    <property type="term" value="P:acylglycerol catabolic process"/>
    <property type="evidence" value="ECO:0007669"/>
    <property type="project" value="TreeGrafter"/>
</dbReference>
<dbReference type="PANTHER" id="PTHR43798">
    <property type="entry name" value="MONOACYLGLYCEROL LIPASE"/>
    <property type="match status" value="1"/>
</dbReference>
<evidence type="ECO:0000256" key="5">
    <source>
        <dbReference type="ARBA" id="ARBA00022824"/>
    </source>
</evidence>
<evidence type="ECO:0000259" key="8">
    <source>
        <dbReference type="Pfam" id="PF00561"/>
    </source>
</evidence>
<keyword evidence="10" id="KW-1185">Reference proteome</keyword>
<keyword evidence="4" id="KW-0378">Hydrolase</keyword>
<dbReference type="InterPro" id="IPR000639">
    <property type="entry name" value="Epox_hydrolase-like"/>
</dbReference>
<keyword evidence="5" id="KW-0256">Endoplasmic reticulum</keyword>
<evidence type="ECO:0000313" key="10">
    <source>
        <dbReference type="Proteomes" id="UP000593565"/>
    </source>
</evidence>
<keyword evidence="7" id="KW-0472">Membrane</keyword>
<dbReference type="GO" id="GO:0047372">
    <property type="term" value="F:monoacylglycerol lipase activity"/>
    <property type="evidence" value="ECO:0007669"/>
    <property type="project" value="TreeGrafter"/>
</dbReference>
<dbReference type="Proteomes" id="UP000593565">
    <property type="component" value="Unassembled WGS sequence"/>
</dbReference>
<evidence type="ECO:0000256" key="4">
    <source>
        <dbReference type="ARBA" id="ARBA00022801"/>
    </source>
</evidence>
<comment type="caution">
    <text evidence="9">The sequence shown here is derived from an EMBL/GenBank/DDBJ whole genome shotgun (WGS) entry which is preliminary data.</text>
</comment>
<reference evidence="9 10" key="1">
    <citation type="submission" date="2020-02" db="EMBL/GenBank/DDBJ databases">
        <title>A chromosome-scale genome assembly of the black bullhead catfish (Ameiurus melas).</title>
        <authorList>
            <person name="Wen M."/>
            <person name="Zham M."/>
            <person name="Cabau C."/>
            <person name="Klopp C."/>
            <person name="Donnadieu C."/>
            <person name="Roques C."/>
            <person name="Bouchez O."/>
            <person name="Lampietro C."/>
            <person name="Jouanno E."/>
            <person name="Herpin A."/>
            <person name="Louis A."/>
            <person name="Berthelot C."/>
            <person name="Parey E."/>
            <person name="Roest-Crollius H."/>
            <person name="Braasch I."/>
            <person name="Postlethwait J."/>
            <person name="Robinson-Rechavi M."/>
            <person name="Echchiki A."/>
            <person name="Begum T."/>
            <person name="Montfort J."/>
            <person name="Schartl M."/>
            <person name="Bobe J."/>
            <person name="Guiguen Y."/>
        </authorList>
    </citation>
    <scope>NUCLEOTIDE SEQUENCE [LARGE SCALE GENOMIC DNA]</scope>
    <source>
        <strain evidence="9">M_S1</strain>
        <tissue evidence="9">Blood</tissue>
    </source>
</reference>
<gene>
    <name evidence="9" type="ORF">AMELA_G00183230</name>
</gene>
<dbReference type="PANTHER" id="PTHR43798:SF33">
    <property type="entry name" value="HYDROLASE, PUTATIVE (AFU_ORTHOLOGUE AFUA_2G14860)-RELATED"/>
    <property type="match status" value="1"/>
</dbReference>
<comment type="similarity">
    <text evidence="2">Belongs to the AB hydrolase superfamily.</text>
</comment>
<dbReference type="InterPro" id="IPR000073">
    <property type="entry name" value="AB_hydrolase_1"/>
</dbReference>
<evidence type="ECO:0000256" key="7">
    <source>
        <dbReference type="ARBA" id="ARBA00023136"/>
    </source>
</evidence>
<evidence type="ECO:0000256" key="2">
    <source>
        <dbReference type="ARBA" id="ARBA00008645"/>
    </source>
</evidence>
<dbReference type="AlphaFoldDB" id="A0A7J6ACY2"/>
<accession>A0A7J6ACY2</accession>
<protein>
    <recommendedName>
        <fullName evidence="8">AB hydrolase-1 domain-containing protein</fullName>
    </recommendedName>
</protein>
<dbReference type="EMBL" id="JAAGNN010000015">
    <property type="protein sequence ID" value="KAF4079867.1"/>
    <property type="molecule type" value="Genomic_DNA"/>
</dbReference>
<evidence type="ECO:0000313" key="9">
    <source>
        <dbReference type="EMBL" id="KAF4079867.1"/>
    </source>
</evidence>
<comment type="subcellular location">
    <subcellularLocation>
        <location evidence="1">Endoplasmic reticulum membrane</location>
        <topology evidence="1">Multi-pass membrane protein</topology>
    </subcellularLocation>
</comment>
<dbReference type="GO" id="GO:0005789">
    <property type="term" value="C:endoplasmic reticulum membrane"/>
    <property type="evidence" value="ECO:0007669"/>
    <property type="project" value="UniProtKB-SubCell"/>
</dbReference>
<dbReference type="FunFam" id="3.40.50.1820:FF:000041">
    <property type="entry name" value="Mesoderm-specific transcript homolog protein"/>
    <property type="match status" value="1"/>
</dbReference>
<evidence type="ECO:0000256" key="1">
    <source>
        <dbReference type="ARBA" id="ARBA00004477"/>
    </source>
</evidence>
<keyword evidence="3" id="KW-0812">Transmembrane</keyword>
<dbReference type="Gene3D" id="3.40.50.1820">
    <property type="entry name" value="alpha/beta hydrolase"/>
    <property type="match status" value="1"/>
</dbReference>
<dbReference type="InterPro" id="IPR050266">
    <property type="entry name" value="AB_hydrolase_sf"/>
</dbReference>
<name>A0A7J6ACY2_AMEME</name>
<evidence type="ECO:0000256" key="3">
    <source>
        <dbReference type="ARBA" id="ARBA00022692"/>
    </source>
</evidence>